<accession>B4VZP8</accession>
<reference evidence="2 3" key="1">
    <citation type="submission" date="2008-07" db="EMBL/GenBank/DDBJ databases">
        <authorList>
            <person name="Tandeau de Marsac N."/>
            <person name="Ferriera S."/>
            <person name="Johnson J."/>
            <person name="Kravitz S."/>
            <person name="Beeson K."/>
            <person name="Sutton G."/>
            <person name="Rogers Y.-H."/>
            <person name="Friedman R."/>
            <person name="Frazier M."/>
            <person name="Venter J.C."/>
        </authorList>
    </citation>
    <scope>NUCLEOTIDE SEQUENCE [LARGE SCALE GENOMIC DNA]</scope>
    <source>
        <strain evidence="2 3">PCC 7420</strain>
    </source>
</reference>
<evidence type="ECO:0000313" key="2">
    <source>
        <dbReference type="EMBL" id="EDX72548.1"/>
    </source>
</evidence>
<dbReference type="RefSeq" id="WP_006104231.1">
    <property type="nucleotide sequence ID" value="NZ_DS989863.1"/>
</dbReference>
<dbReference type="AlphaFoldDB" id="B4VZP8"/>
<gene>
    <name evidence="2" type="ORF">MC7420_2456</name>
</gene>
<keyword evidence="1" id="KW-1133">Transmembrane helix</keyword>
<dbReference type="EMBL" id="DS989863">
    <property type="protein sequence ID" value="EDX72548.1"/>
    <property type="molecule type" value="Genomic_DNA"/>
</dbReference>
<dbReference type="HOGENOM" id="CLU_2354904_0_0_3"/>
<evidence type="ECO:0000256" key="1">
    <source>
        <dbReference type="SAM" id="Phobius"/>
    </source>
</evidence>
<dbReference type="Pfam" id="PF04087">
    <property type="entry name" value="DUF389"/>
    <property type="match status" value="1"/>
</dbReference>
<protein>
    <submittedName>
        <fullName evidence="2">Uncharacterized protein</fullName>
    </submittedName>
</protein>
<sequence length="96" mass="9649">MPLLEERVEPGWYSVVVALAAGVSGTIALVKQKVDTLVGTVAALALVPAAAAAAIAFMSHDPLRGVGGLELLAINVGLIILAGMITVLMIGSEPSS</sequence>
<dbReference type="eggNOG" id="COG1808">
    <property type="taxonomic scope" value="Bacteria"/>
</dbReference>
<feature type="transmembrane region" description="Helical" evidence="1">
    <location>
        <begin position="71"/>
        <end position="91"/>
    </location>
</feature>
<evidence type="ECO:0000313" key="3">
    <source>
        <dbReference type="Proteomes" id="UP000003835"/>
    </source>
</evidence>
<dbReference type="Proteomes" id="UP000003835">
    <property type="component" value="Unassembled WGS sequence"/>
</dbReference>
<keyword evidence="3" id="KW-1185">Reference proteome</keyword>
<keyword evidence="1" id="KW-0472">Membrane</keyword>
<feature type="transmembrane region" description="Helical" evidence="1">
    <location>
        <begin position="37"/>
        <end position="59"/>
    </location>
</feature>
<organism evidence="2 3">
    <name type="scientific">Coleofasciculus chthonoplastes PCC 7420</name>
    <dbReference type="NCBI Taxonomy" id="118168"/>
    <lineage>
        <taxon>Bacteria</taxon>
        <taxon>Bacillati</taxon>
        <taxon>Cyanobacteriota</taxon>
        <taxon>Cyanophyceae</taxon>
        <taxon>Coleofasciculales</taxon>
        <taxon>Coleofasciculaceae</taxon>
        <taxon>Coleofasciculus</taxon>
    </lineage>
</organism>
<dbReference type="InterPro" id="IPR005240">
    <property type="entry name" value="DUF389"/>
</dbReference>
<dbReference type="STRING" id="118168.MC7420_2456"/>
<feature type="transmembrane region" description="Helical" evidence="1">
    <location>
        <begin position="12"/>
        <end position="30"/>
    </location>
</feature>
<name>B4VZP8_9CYAN</name>
<keyword evidence="1" id="KW-0812">Transmembrane</keyword>
<dbReference type="OrthoDB" id="9790659at2"/>
<proteinExistence type="predicted"/>